<dbReference type="Proteomes" id="UP000595001">
    <property type="component" value="Chromosome"/>
</dbReference>
<keyword evidence="8 11" id="KW-0460">Magnesium</keyword>
<keyword evidence="9 11" id="KW-0648">Protein biosynthesis</keyword>
<dbReference type="Gene3D" id="3.30.56.10">
    <property type="match status" value="2"/>
</dbReference>
<dbReference type="KEGG" id="hlt:I7X12_09005"/>
<dbReference type="SUPFAM" id="SSF46955">
    <property type="entry name" value="Putative DNA-binding domain"/>
    <property type="match status" value="2"/>
</dbReference>
<comment type="similarity">
    <text evidence="2 11">Belongs to the phenylalanyl-tRNA synthetase beta subunit family. Type 2 subfamily.</text>
</comment>
<dbReference type="InterPro" id="IPR005147">
    <property type="entry name" value="tRNA_synthase_B5-dom"/>
</dbReference>
<feature type="compositionally biased region" description="Basic and acidic residues" evidence="12">
    <location>
        <begin position="9"/>
        <end position="20"/>
    </location>
</feature>
<comment type="catalytic activity">
    <reaction evidence="11">
        <text>tRNA(Phe) + L-phenylalanine + ATP = L-phenylalanyl-tRNA(Phe) + AMP + diphosphate + H(+)</text>
        <dbReference type="Rhea" id="RHEA:19413"/>
        <dbReference type="Rhea" id="RHEA-COMP:9668"/>
        <dbReference type="Rhea" id="RHEA-COMP:9699"/>
        <dbReference type="ChEBI" id="CHEBI:15378"/>
        <dbReference type="ChEBI" id="CHEBI:30616"/>
        <dbReference type="ChEBI" id="CHEBI:33019"/>
        <dbReference type="ChEBI" id="CHEBI:58095"/>
        <dbReference type="ChEBI" id="CHEBI:78442"/>
        <dbReference type="ChEBI" id="CHEBI:78531"/>
        <dbReference type="ChEBI" id="CHEBI:456215"/>
        <dbReference type="EC" id="6.1.1.20"/>
    </reaction>
</comment>
<dbReference type="Gene3D" id="3.30.930.10">
    <property type="entry name" value="Bira Bifunctional Protein, Domain 2"/>
    <property type="match status" value="1"/>
</dbReference>
<dbReference type="GO" id="GO:0006432">
    <property type="term" value="P:phenylalanyl-tRNA aminoacylation"/>
    <property type="evidence" value="ECO:0007669"/>
    <property type="project" value="UniProtKB-UniRule"/>
</dbReference>
<keyword evidence="15" id="KW-1185">Reference proteome</keyword>
<dbReference type="PANTHER" id="PTHR10947:SF0">
    <property type="entry name" value="PHENYLALANINE--TRNA LIGASE BETA SUBUNIT"/>
    <property type="match status" value="1"/>
</dbReference>
<proteinExistence type="inferred from homology"/>
<dbReference type="EMBL" id="CP065856">
    <property type="protein sequence ID" value="QPV64721.1"/>
    <property type="molecule type" value="Genomic_DNA"/>
</dbReference>
<reference evidence="14 15" key="1">
    <citation type="submission" date="2020-12" db="EMBL/GenBank/DDBJ databases">
        <title>Halosimplex halophilum sp. nov. and Halosimplex salinum sp. nov., two new members of the genus Halosimplex.</title>
        <authorList>
            <person name="Cui H.L."/>
        </authorList>
    </citation>
    <scope>NUCLEOTIDE SEQUENCE [LARGE SCALE GENOMIC DNA]</scope>
    <source>
        <strain evidence="14 15">YGH94</strain>
    </source>
</reference>
<feature type="binding site" evidence="11">
    <location>
        <position position="369"/>
    </location>
    <ligand>
        <name>Mg(2+)</name>
        <dbReference type="ChEBI" id="CHEBI:18420"/>
        <note>shared with alpha subunit</note>
    </ligand>
</feature>
<dbReference type="AlphaFoldDB" id="A0A7U3WAS6"/>
<dbReference type="Pfam" id="PF03484">
    <property type="entry name" value="B5"/>
    <property type="match status" value="1"/>
</dbReference>
<dbReference type="InterPro" id="IPR022918">
    <property type="entry name" value="Phe_tRNA_ligase_beta2_arc"/>
</dbReference>
<feature type="binding site" evidence="11">
    <location>
        <position position="379"/>
    </location>
    <ligand>
        <name>Mg(2+)</name>
        <dbReference type="ChEBI" id="CHEBI:18420"/>
        <note>shared with alpha subunit</note>
    </ligand>
</feature>
<dbReference type="Pfam" id="PF17759">
    <property type="entry name" value="tRNA_synthFbeta"/>
    <property type="match status" value="1"/>
</dbReference>
<feature type="binding site" evidence="11">
    <location>
        <position position="378"/>
    </location>
    <ligand>
        <name>Mg(2+)</name>
        <dbReference type="ChEBI" id="CHEBI:18420"/>
        <note>shared with alpha subunit</note>
    </ligand>
</feature>
<dbReference type="InterPro" id="IPR045864">
    <property type="entry name" value="aa-tRNA-synth_II/BPL/LPL"/>
</dbReference>
<dbReference type="GeneID" id="60588628"/>
<feature type="binding site" evidence="11">
    <location>
        <position position="375"/>
    </location>
    <ligand>
        <name>Mg(2+)</name>
        <dbReference type="ChEBI" id="CHEBI:18420"/>
        <note>shared with alpha subunit</note>
    </ligand>
</feature>
<comment type="cofactor">
    <cofactor evidence="1 11">
        <name>Mg(2+)</name>
        <dbReference type="ChEBI" id="CHEBI:18420"/>
    </cofactor>
</comment>
<evidence type="ECO:0000313" key="15">
    <source>
        <dbReference type="Proteomes" id="UP000595001"/>
    </source>
</evidence>
<dbReference type="RefSeq" id="WP_198063484.1">
    <property type="nucleotide sequence ID" value="NZ_CP065856.1"/>
</dbReference>
<gene>
    <name evidence="11" type="primary">pheT</name>
    <name evidence="14" type="ORF">I7X12_09005</name>
</gene>
<dbReference type="OrthoDB" id="10073at2157"/>
<dbReference type="GO" id="GO:0003723">
    <property type="term" value="F:RNA binding"/>
    <property type="evidence" value="ECO:0007669"/>
    <property type="project" value="InterPro"/>
</dbReference>
<keyword evidence="5 11" id="KW-0479">Metal-binding</keyword>
<dbReference type="InterPro" id="IPR041616">
    <property type="entry name" value="PheRS_beta_core"/>
</dbReference>
<evidence type="ECO:0000256" key="9">
    <source>
        <dbReference type="ARBA" id="ARBA00022917"/>
    </source>
</evidence>
<protein>
    <recommendedName>
        <fullName evidence="11">Phenylalanine--tRNA ligase beta subunit</fullName>
        <ecNumber evidence="11">6.1.1.20</ecNumber>
    </recommendedName>
    <alternativeName>
        <fullName evidence="11">Phenylalanyl-tRNA synthetase beta subunit</fullName>
        <shortName evidence="11">PheRS</shortName>
    </alternativeName>
</protein>
<dbReference type="SUPFAM" id="SSF55681">
    <property type="entry name" value="Class II aaRS and biotin synthetases"/>
    <property type="match status" value="1"/>
</dbReference>
<dbReference type="GO" id="GO:0009328">
    <property type="term" value="C:phenylalanine-tRNA ligase complex"/>
    <property type="evidence" value="ECO:0007669"/>
    <property type="project" value="TreeGrafter"/>
</dbReference>
<dbReference type="InterPro" id="IPR045060">
    <property type="entry name" value="Phe-tRNA-ligase_IIc_bsu"/>
</dbReference>
<dbReference type="FunFam" id="3.50.40.10:FF:000003">
    <property type="entry name" value="Phenylalanine--tRNA ligase beta subunit"/>
    <property type="match status" value="1"/>
</dbReference>
<accession>A0A7U3WAS6</accession>
<keyword evidence="4 11" id="KW-0436">Ligase</keyword>
<organism evidence="14 15">
    <name type="scientific">Halosimplex litoreum</name>
    <dbReference type="NCBI Taxonomy" id="1198301"/>
    <lineage>
        <taxon>Archaea</taxon>
        <taxon>Methanobacteriati</taxon>
        <taxon>Methanobacteriota</taxon>
        <taxon>Stenosarchaea group</taxon>
        <taxon>Halobacteria</taxon>
        <taxon>Halobacteriales</taxon>
        <taxon>Haloarculaceae</taxon>
        <taxon>Halosimplex</taxon>
    </lineage>
</organism>
<sequence>MPTVEIDPDELRELTGHDEKSDDELREDMFALGLEYEGETDDGEFELEFAPDRLDRLSVEGVARSLRYQYGDDRGVYVPTTNDADWTIEVDSDVPDERPYVTGAVVRGLDMDEAALESLIQLQEKLHATMGRQRAKGAIGVHDLTMLKGQVGARGGEDTPEEEDDPRTEVAPSGGKSVRYTGIGRRGDRFVPLEENHEMTPQEVLMAHHTANKFADLVDDYESMPAIYDDVGMFSFPPIINGKRTEVTTDSRDLFVEMTGTDQWTIDHMLNIVCYALDARGGRVEEVAVEYTDDASGDYAGNTLVRPNFDTRTKTVDHPAIESMLGVDLDGEEVVDLMQRAGLDAEAEDYDAGEDALAYEVEIPPYRVDVLHPVDVIDDVGRAFGFNELDPKYPDVSTVGGRHERSRLERATRETLVGLGFEDLLNFHLVSEEANYDRIGIERGSAALGGGEPAVIGEPYSEDYEIVRTWALPSVMLVLENNTHRAYPQHLSEVGLAIEQDETQPTLVDERHTVAAAVADHDASYEDAKASLQALCRAFDVDLATPPTDHPTFISGRTADVIIDGRKAGVIGEVHPKVLVEYDLEVPVAAFEFDLDALR</sequence>
<evidence type="ECO:0000256" key="4">
    <source>
        <dbReference type="ARBA" id="ARBA00022598"/>
    </source>
</evidence>
<evidence type="ECO:0000256" key="2">
    <source>
        <dbReference type="ARBA" id="ARBA00007438"/>
    </source>
</evidence>
<dbReference type="PANTHER" id="PTHR10947">
    <property type="entry name" value="PHENYLALANYL-TRNA SYNTHETASE BETA CHAIN AND LEUCINE-RICH REPEAT-CONTAINING PROTEIN 47"/>
    <property type="match status" value="1"/>
</dbReference>
<evidence type="ECO:0000256" key="10">
    <source>
        <dbReference type="ARBA" id="ARBA00023146"/>
    </source>
</evidence>
<dbReference type="SMART" id="SM00874">
    <property type="entry name" value="B5"/>
    <property type="match status" value="1"/>
</dbReference>
<dbReference type="InterPro" id="IPR020825">
    <property type="entry name" value="Phe-tRNA_synthase-like_B3/B4"/>
</dbReference>
<evidence type="ECO:0000313" key="14">
    <source>
        <dbReference type="EMBL" id="QPV64721.1"/>
    </source>
</evidence>
<evidence type="ECO:0000259" key="13">
    <source>
        <dbReference type="PROSITE" id="PS51483"/>
    </source>
</evidence>
<feature type="region of interest" description="Disordered" evidence="12">
    <location>
        <begin position="1"/>
        <end position="24"/>
    </location>
</feature>
<feature type="domain" description="B5" evidence="13">
    <location>
        <begin position="309"/>
        <end position="391"/>
    </location>
</feature>
<dbReference type="InterPro" id="IPR009061">
    <property type="entry name" value="DNA-bd_dom_put_sf"/>
</dbReference>
<dbReference type="GO" id="GO:0004826">
    <property type="term" value="F:phenylalanine-tRNA ligase activity"/>
    <property type="evidence" value="ECO:0007669"/>
    <property type="project" value="UniProtKB-UniRule"/>
</dbReference>
<evidence type="ECO:0000256" key="6">
    <source>
        <dbReference type="ARBA" id="ARBA00022741"/>
    </source>
</evidence>
<name>A0A7U3WAS6_9EURY</name>
<keyword evidence="3 11" id="KW-0963">Cytoplasm</keyword>
<evidence type="ECO:0000256" key="5">
    <source>
        <dbReference type="ARBA" id="ARBA00022723"/>
    </source>
</evidence>
<evidence type="ECO:0000256" key="7">
    <source>
        <dbReference type="ARBA" id="ARBA00022840"/>
    </source>
</evidence>
<comment type="subunit">
    <text evidence="11">Tetramer of two alpha and two beta subunits.</text>
</comment>
<feature type="region of interest" description="Disordered" evidence="12">
    <location>
        <begin position="151"/>
        <end position="178"/>
    </location>
</feature>
<keyword evidence="6 11" id="KW-0547">Nucleotide-binding</keyword>
<evidence type="ECO:0000256" key="3">
    <source>
        <dbReference type="ARBA" id="ARBA00022490"/>
    </source>
</evidence>
<dbReference type="SMART" id="SM00873">
    <property type="entry name" value="B3_4"/>
    <property type="match status" value="1"/>
</dbReference>
<dbReference type="EC" id="6.1.1.20" evidence="11"/>
<evidence type="ECO:0000256" key="1">
    <source>
        <dbReference type="ARBA" id="ARBA00001946"/>
    </source>
</evidence>
<dbReference type="PROSITE" id="PS51483">
    <property type="entry name" value="B5"/>
    <property type="match status" value="1"/>
</dbReference>
<dbReference type="CDD" id="cd00769">
    <property type="entry name" value="PheRS_beta_core"/>
    <property type="match status" value="1"/>
</dbReference>
<dbReference type="Gene3D" id="3.50.40.10">
    <property type="entry name" value="Phenylalanyl-trna Synthetase, Chain B, domain 3"/>
    <property type="match status" value="1"/>
</dbReference>
<evidence type="ECO:0000256" key="12">
    <source>
        <dbReference type="SAM" id="MobiDB-lite"/>
    </source>
</evidence>
<comment type="subcellular location">
    <subcellularLocation>
        <location evidence="11">Cytoplasm</location>
    </subcellularLocation>
</comment>
<dbReference type="GO" id="GO:0005524">
    <property type="term" value="F:ATP binding"/>
    <property type="evidence" value="ECO:0007669"/>
    <property type="project" value="UniProtKB-UniRule"/>
</dbReference>
<dbReference type="HAMAP" id="MF_00284">
    <property type="entry name" value="Phe_tRNA_synth_beta2"/>
    <property type="match status" value="1"/>
</dbReference>
<evidence type="ECO:0000256" key="8">
    <source>
        <dbReference type="ARBA" id="ARBA00022842"/>
    </source>
</evidence>
<keyword evidence="7 11" id="KW-0067">ATP-binding</keyword>
<dbReference type="GO" id="GO:0000287">
    <property type="term" value="F:magnesium ion binding"/>
    <property type="evidence" value="ECO:0007669"/>
    <property type="project" value="InterPro"/>
</dbReference>
<dbReference type="InterPro" id="IPR005146">
    <property type="entry name" value="B3/B4_tRNA-bd"/>
</dbReference>
<evidence type="ECO:0000256" key="11">
    <source>
        <dbReference type="HAMAP-Rule" id="MF_00284"/>
    </source>
</evidence>
<keyword evidence="10 11" id="KW-0030">Aminoacyl-tRNA synthetase</keyword>